<feature type="compositionally biased region" description="Acidic residues" evidence="1">
    <location>
        <begin position="515"/>
        <end position="538"/>
    </location>
</feature>
<feature type="domain" description="F-box" evidence="2">
    <location>
        <begin position="17"/>
        <end position="53"/>
    </location>
</feature>
<keyword evidence="4" id="KW-1185">Reference proteome</keyword>
<dbReference type="Pfam" id="PF00646">
    <property type="entry name" value="F-box"/>
    <property type="match status" value="1"/>
</dbReference>
<dbReference type="Proteomes" id="UP001642502">
    <property type="component" value="Unassembled WGS sequence"/>
</dbReference>
<dbReference type="EMBL" id="CAWUON010000072">
    <property type="protein sequence ID" value="CAK7271375.1"/>
    <property type="molecule type" value="Genomic_DNA"/>
</dbReference>
<evidence type="ECO:0000313" key="4">
    <source>
        <dbReference type="Proteomes" id="UP001642502"/>
    </source>
</evidence>
<organism evidence="3 4">
    <name type="scientific">Sporothrix epigloea</name>
    <dbReference type="NCBI Taxonomy" id="1892477"/>
    <lineage>
        <taxon>Eukaryota</taxon>
        <taxon>Fungi</taxon>
        <taxon>Dikarya</taxon>
        <taxon>Ascomycota</taxon>
        <taxon>Pezizomycotina</taxon>
        <taxon>Sordariomycetes</taxon>
        <taxon>Sordariomycetidae</taxon>
        <taxon>Ophiostomatales</taxon>
        <taxon>Ophiostomataceae</taxon>
        <taxon>Sporothrix</taxon>
    </lineage>
</organism>
<evidence type="ECO:0000256" key="1">
    <source>
        <dbReference type="SAM" id="MobiDB-lite"/>
    </source>
</evidence>
<feature type="compositionally biased region" description="Polar residues" evidence="1">
    <location>
        <begin position="504"/>
        <end position="513"/>
    </location>
</feature>
<gene>
    <name evidence="3" type="ORF">SEPCBS119000_004571</name>
</gene>
<name>A0ABP0DWQ8_9PEZI</name>
<feature type="region of interest" description="Disordered" evidence="1">
    <location>
        <begin position="492"/>
        <end position="538"/>
    </location>
</feature>
<dbReference type="SUPFAM" id="SSF81383">
    <property type="entry name" value="F-box domain"/>
    <property type="match status" value="1"/>
</dbReference>
<protein>
    <recommendedName>
        <fullName evidence="2">F-box domain-containing protein</fullName>
    </recommendedName>
</protein>
<comment type="caution">
    <text evidence="3">The sequence shown here is derived from an EMBL/GenBank/DDBJ whole genome shotgun (WGS) entry which is preliminary data.</text>
</comment>
<evidence type="ECO:0000259" key="2">
    <source>
        <dbReference type="Pfam" id="PF00646"/>
    </source>
</evidence>
<reference evidence="3 4" key="1">
    <citation type="submission" date="2024-01" db="EMBL/GenBank/DDBJ databases">
        <authorList>
            <person name="Allen C."/>
            <person name="Tagirdzhanova G."/>
        </authorList>
    </citation>
    <scope>NUCLEOTIDE SEQUENCE [LARGE SCALE GENOMIC DNA]</scope>
    <source>
        <strain evidence="3 4">CBS 119000</strain>
    </source>
</reference>
<evidence type="ECO:0000313" key="3">
    <source>
        <dbReference type="EMBL" id="CAK7271375.1"/>
    </source>
</evidence>
<accession>A0ABP0DWQ8</accession>
<proteinExistence type="predicted"/>
<sequence>MADANADPSLAPGKDCLSLLPVELLGRIAFQLNTTDICAVRLCSRSLEHALRHFFLRAYFRSRQFMLTELSLQTLLAFAQHPSISQTLEHVSIGLEDFYKGFRCHPEDPELAVNLTMFAADQKALMANGRAMWLLSAAFSLLPNLETVQLRDHESYTHFPDGTCVAVTSHGLRHIRGLLGDHAEKLLTTTYNPDFSSRVFALVVAALAQSKARPPNFELVAETYECALNYLAFDLAPAPRLCVQGGGSEDGIVVYAYAVLASLRRVHLKLQCGYHPQEVEIDNPSSKVCEARAFAEYLPVRAWLAHCPKIEWLRLHLLEEACSYNDEFLSQLGLPLPASYSLPPASTASRDITMPFASHLRRFDLVEASCKANVLLNLLDRLPALEHLSLWMFSLLYEGRHPFTIWKDILASLVKSPLGAQLKHLSLRRVGTVTHTEYFPPMFKTHGAMFNGLDSVEYIAKAEKSMAIWLQNMVVRLKPQAAWSAVHDSDLNSVDSDEIDDGANSDSNVGSTSEYESDAEQEGDEENEENEADEQSLP</sequence>
<dbReference type="InterPro" id="IPR036047">
    <property type="entry name" value="F-box-like_dom_sf"/>
</dbReference>
<dbReference type="InterPro" id="IPR001810">
    <property type="entry name" value="F-box_dom"/>
</dbReference>